<keyword evidence="1 4" id="KW-0812">Transmembrane</keyword>
<proteinExistence type="inferred from homology"/>
<accession>A0A098DF68</accession>
<organism evidence="6">
    <name type="scientific">Gibberella zeae (strain ATCC MYA-4620 / CBS 123657 / FGSC 9075 / NRRL 31084 / PH-1)</name>
    <name type="common">Wheat head blight fungus</name>
    <name type="synonym">Fusarium graminearum</name>
    <dbReference type="NCBI Taxonomy" id="229533"/>
    <lineage>
        <taxon>Eukaryota</taxon>
        <taxon>Fungi</taxon>
        <taxon>Dikarya</taxon>
        <taxon>Ascomycota</taxon>
        <taxon>Pezizomycotina</taxon>
        <taxon>Sordariomycetes</taxon>
        <taxon>Hypocreomycetidae</taxon>
        <taxon>Hypocreales</taxon>
        <taxon>Nectriaceae</taxon>
        <taxon>Fusarium</taxon>
    </lineage>
</organism>
<dbReference type="GO" id="GO:0005886">
    <property type="term" value="C:plasma membrane"/>
    <property type="evidence" value="ECO:0007669"/>
    <property type="project" value="TreeGrafter"/>
</dbReference>
<reference evidence="6" key="1">
    <citation type="journal article" date="2007" name="Science">
        <title>The Fusarium graminearum genome reveals a link between localized polymorphism and pathogen specialization.</title>
        <authorList>
            <person name="Cuomo C.A."/>
            <person name="Gueldener U."/>
            <person name="Xu J.-R."/>
            <person name="Trail F."/>
            <person name="Turgeon B.G."/>
            <person name="Di Pietro A."/>
            <person name="Walton J.D."/>
            <person name="Ma L.-J."/>
            <person name="Baker S.E."/>
            <person name="Rep M."/>
            <person name="Adam G."/>
            <person name="Antoniw J."/>
            <person name="Baldwin T."/>
            <person name="Calvo S.E."/>
            <person name="Chang Y.-L."/>
            <person name="DeCaprio D."/>
            <person name="Gale L.R."/>
            <person name="Gnerre S."/>
            <person name="Goswami R.S."/>
            <person name="Hammond-Kosack K."/>
            <person name="Harris L.J."/>
            <person name="Hilburn K."/>
            <person name="Kennell J.C."/>
            <person name="Kroken S."/>
            <person name="Magnuson J.K."/>
            <person name="Mannhaupt G."/>
            <person name="Mauceli E.W."/>
            <person name="Mewes H.-W."/>
            <person name="Mitterbauer R."/>
            <person name="Muehlbauer G."/>
            <person name="Muensterkoetter M."/>
            <person name="Nelson D."/>
            <person name="O'Donnell K."/>
            <person name="Ouellet T."/>
            <person name="Qi W."/>
            <person name="Quesneville H."/>
            <person name="Roncero M.I.G."/>
            <person name="Seong K.-Y."/>
            <person name="Tetko I.V."/>
            <person name="Urban M."/>
            <person name="Waalwijk C."/>
            <person name="Ward T.J."/>
            <person name="Yao J."/>
            <person name="Birren B.W."/>
            <person name="Kistler H.C."/>
        </authorList>
    </citation>
    <scope>NUCLEOTIDE SEQUENCE [LARGE SCALE GENOMIC DNA]</scope>
    <source>
        <strain evidence="6">PH-1 / ATCC MYA-4620 / FGSC 9075 / NRRL 31084</strain>
    </source>
</reference>
<name>A0A098DF68_GIBZE</name>
<dbReference type="EMBL" id="HG970333">
    <property type="status" value="NOT_ANNOTATED_CDS"/>
    <property type="molecule type" value="Genomic_DNA"/>
</dbReference>
<comment type="similarity">
    <text evidence="4">Belongs to the copper transporter (Ctr) (TC 1.A.56) family. SLC31A subfamily.</text>
</comment>
<accession>A0A0E0S0S5</accession>
<sequence>MKVPISAVLYTFRSVQLFWYSLSSFHYLFWFIGSPTLYHIASIQTITPALHRTDSTASKFLFLANHLESSYPPVLITRAPVPTTAHTTETTTNMNFPRHGDMPSMDMGGDSSGPSSHSDSHGSSTMMTMVFQTETRTPLYANAWTPNNAGAYAGTCIFLAVLAIIARVLVALKAVQEARWLDREAARRYVAVNGKIPLSEQIASSPDARRMTLTENGVEETVVVVERKRAATRPWRFSVDPVRACLDTVIVGIGYLLMLAVMTMNVGYFLSVLAGVFAGSLAVGRYTSGVEH</sequence>
<feature type="compositionally biased region" description="Low complexity" evidence="5">
    <location>
        <begin position="102"/>
        <end position="123"/>
    </location>
</feature>
<dbReference type="EnsemblFungi" id="CEF77100">
    <property type="protein sequence ID" value="CEF77100"/>
    <property type="gene ID" value="FGRRES_08697_M"/>
</dbReference>
<protein>
    <recommendedName>
        <fullName evidence="4">Copper transport protein</fullName>
    </recommendedName>
</protein>
<dbReference type="InterPro" id="IPR007274">
    <property type="entry name" value="Cop_transporter"/>
</dbReference>
<keyword evidence="2 4" id="KW-1133">Transmembrane helix</keyword>
<evidence type="ECO:0000256" key="2">
    <source>
        <dbReference type="ARBA" id="ARBA00022989"/>
    </source>
</evidence>
<evidence type="ECO:0000256" key="3">
    <source>
        <dbReference type="ARBA" id="ARBA00023136"/>
    </source>
</evidence>
<feature type="region of interest" description="Disordered" evidence="5">
    <location>
        <begin position="87"/>
        <end position="123"/>
    </location>
</feature>
<dbReference type="GO" id="GO:0005375">
    <property type="term" value="F:copper ion transmembrane transporter activity"/>
    <property type="evidence" value="ECO:0007669"/>
    <property type="project" value="UniProtKB-UniRule"/>
</dbReference>
<reference evidence="6" key="2">
    <citation type="journal article" date="2010" name="Nature">
        <title>Comparative genomics reveals mobile pathogenicity chromosomes in Fusarium.</title>
        <authorList>
            <person name="Ma L.J."/>
            <person name="van der Does H.C."/>
            <person name="Borkovich K.A."/>
            <person name="Coleman J.J."/>
            <person name="Daboussi M.J."/>
            <person name="Di Pietro A."/>
            <person name="Dufresne M."/>
            <person name="Freitag M."/>
            <person name="Grabherr M."/>
            <person name="Henrissat B."/>
            <person name="Houterman P.M."/>
            <person name="Kang S."/>
            <person name="Shim W.B."/>
            <person name="Woloshuk C."/>
            <person name="Xie X."/>
            <person name="Xu J.R."/>
            <person name="Antoniw J."/>
            <person name="Baker S.E."/>
            <person name="Bluhm B.H."/>
            <person name="Breakspear A."/>
            <person name="Brown D.W."/>
            <person name="Butchko R.A."/>
            <person name="Chapman S."/>
            <person name="Coulson R."/>
            <person name="Coutinho P.M."/>
            <person name="Danchin E.G."/>
            <person name="Diener A."/>
            <person name="Gale L.R."/>
            <person name="Gardiner D.M."/>
            <person name="Goff S."/>
            <person name="Hammond-Kosack K.E."/>
            <person name="Hilburn K."/>
            <person name="Hua-Van A."/>
            <person name="Jonkers W."/>
            <person name="Kazan K."/>
            <person name="Kodira C.D."/>
            <person name="Koehrsen M."/>
            <person name="Kumar L."/>
            <person name="Lee Y.H."/>
            <person name="Li L."/>
            <person name="Manners J.M."/>
            <person name="Miranda-Saavedra D."/>
            <person name="Mukherjee M."/>
            <person name="Park G."/>
            <person name="Park J."/>
            <person name="Park S.Y."/>
            <person name="Proctor R.H."/>
            <person name="Regev A."/>
            <person name="Ruiz-Roldan M.C."/>
            <person name="Sain D."/>
            <person name="Sakthikumar S."/>
            <person name="Sykes S."/>
            <person name="Schwartz D.C."/>
            <person name="Turgeon B.G."/>
            <person name="Wapinski I."/>
            <person name="Yoder O."/>
            <person name="Young S."/>
            <person name="Zeng Q."/>
            <person name="Zhou S."/>
            <person name="Galagan J."/>
            <person name="Cuomo C.A."/>
            <person name="Kistler H.C."/>
            <person name="Rep M."/>
        </authorList>
    </citation>
    <scope>GENOME REANNOTATION</scope>
    <source>
        <strain evidence="6">PH-1 / ATCC MYA-4620 / FGSC 9075 / NRRL 31084</strain>
    </source>
</reference>
<feature type="transmembrane region" description="Helical" evidence="4">
    <location>
        <begin position="12"/>
        <end position="32"/>
    </location>
</feature>
<reference evidence="6" key="3">
    <citation type="submission" date="2017-01" db="UniProtKB">
        <authorList>
            <consortium name="EnsemblFungi"/>
        </authorList>
    </citation>
    <scope>IDENTIFICATION</scope>
    <source>
        <strain evidence="6">PH-1 / ATCC MYA-4620 / FGSC 9075 / NRRL 31084</strain>
    </source>
</reference>
<comment type="subcellular location">
    <subcellularLocation>
        <location evidence="4">Membrane</location>
        <topology evidence="4">Multi-pass membrane protein</topology>
    </subcellularLocation>
</comment>
<keyword evidence="4" id="KW-0406">Ion transport</keyword>
<keyword evidence="4" id="KW-0186">Copper</keyword>
<keyword evidence="4" id="KW-0187">Copper transport</keyword>
<evidence type="ECO:0000256" key="5">
    <source>
        <dbReference type="SAM" id="MobiDB-lite"/>
    </source>
</evidence>
<feature type="transmembrane region" description="Helical" evidence="4">
    <location>
        <begin position="149"/>
        <end position="170"/>
    </location>
</feature>
<evidence type="ECO:0000313" key="6">
    <source>
        <dbReference type="EnsemblFungi" id="CEF77100"/>
    </source>
</evidence>
<evidence type="ECO:0000256" key="4">
    <source>
        <dbReference type="RuleBase" id="RU367022"/>
    </source>
</evidence>
<feature type="transmembrane region" description="Helical" evidence="4">
    <location>
        <begin position="244"/>
        <end position="262"/>
    </location>
</feature>
<gene>
    <name evidence="6" type="primary">FG08697.1</name>
</gene>
<evidence type="ECO:0000256" key="1">
    <source>
        <dbReference type="ARBA" id="ARBA00022692"/>
    </source>
</evidence>
<dbReference type="AlphaFoldDB" id="A0A098DF68"/>
<dbReference type="Pfam" id="PF04145">
    <property type="entry name" value="Ctr"/>
    <property type="match status" value="1"/>
</dbReference>
<keyword evidence="3 4" id="KW-0472">Membrane</keyword>
<dbReference type="PANTHER" id="PTHR12483:SF120">
    <property type="entry name" value="HIGH-AFFINITY COPPER TRANSPORTER CTRA2"/>
    <property type="match status" value="1"/>
</dbReference>
<keyword evidence="4" id="KW-0813">Transport</keyword>
<dbReference type="PANTHER" id="PTHR12483">
    <property type="entry name" value="SOLUTE CARRIER FAMILY 31 COPPER TRANSPORTERS"/>
    <property type="match status" value="1"/>
</dbReference>